<dbReference type="Proteomes" id="UP000794436">
    <property type="component" value="Unassembled WGS sequence"/>
</dbReference>
<evidence type="ECO:0000256" key="1">
    <source>
        <dbReference type="SAM" id="MobiDB-lite"/>
    </source>
</evidence>
<gene>
    <name evidence="2" type="ORF">Poli38472_004922</name>
</gene>
<sequence>MDWLELHFDDDPETLRAALAVIDGVNASILTVVESSGEQSTAHSDASESPDDKRDRDEQRDQGDPSLSSVTMEDLTHELVWKDVALRQRKHRRDVETENEKLRSMLRAQTLVGQQLLHLLQLTALHEDQRAAPHDGAQQPRHVAPSSEDEQYRYLDSLFARTAEAFAADCFQTAKPSFQDFRVSEDGLKAVVIDTVAGWIVPFPVDQVTTALWESLTHVDDSKVCQSLRMDVETKDDTLVTSFNIVAVHVPDQGCTGSVLTRRYRTTDGDTVIVSITSGEMVGNTVGFEAGVTFLEEQFMRIRSVPSLVESEVGPVTQVQVKRQIRMTFPSDHTAARRNIVNAVIELMPLQVRDDIMRKREMVEGLMLHVLG</sequence>
<keyword evidence="3" id="KW-1185">Reference proteome</keyword>
<comment type="caution">
    <text evidence="2">The sequence shown here is derived from an EMBL/GenBank/DDBJ whole genome shotgun (WGS) entry which is preliminary data.</text>
</comment>
<feature type="compositionally biased region" description="Polar residues" evidence="1">
    <location>
        <begin position="34"/>
        <end position="44"/>
    </location>
</feature>
<reference evidence="2" key="1">
    <citation type="submission" date="2019-03" db="EMBL/GenBank/DDBJ databases">
        <title>Long read genome sequence of the mycoparasitic Pythium oligandrum ATCC 38472 isolated from sugarbeet rhizosphere.</title>
        <authorList>
            <person name="Gaulin E."/>
        </authorList>
    </citation>
    <scope>NUCLEOTIDE SEQUENCE</scope>
    <source>
        <strain evidence="2">ATCC 38472_TT</strain>
    </source>
</reference>
<name>A0A8K1CBB8_PYTOL</name>
<dbReference type="AlphaFoldDB" id="A0A8K1CBB8"/>
<dbReference type="EMBL" id="SPLM01000109">
    <property type="protein sequence ID" value="TMW59853.1"/>
    <property type="molecule type" value="Genomic_DNA"/>
</dbReference>
<proteinExistence type="predicted"/>
<evidence type="ECO:0000313" key="2">
    <source>
        <dbReference type="EMBL" id="TMW59853.1"/>
    </source>
</evidence>
<protein>
    <submittedName>
        <fullName evidence="2">Uncharacterized protein</fullName>
    </submittedName>
</protein>
<feature type="region of interest" description="Disordered" evidence="1">
    <location>
        <begin position="34"/>
        <end position="72"/>
    </location>
</feature>
<organism evidence="2 3">
    <name type="scientific">Pythium oligandrum</name>
    <name type="common">Mycoparasitic fungus</name>
    <dbReference type="NCBI Taxonomy" id="41045"/>
    <lineage>
        <taxon>Eukaryota</taxon>
        <taxon>Sar</taxon>
        <taxon>Stramenopiles</taxon>
        <taxon>Oomycota</taxon>
        <taxon>Peronosporomycetes</taxon>
        <taxon>Pythiales</taxon>
        <taxon>Pythiaceae</taxon>
        <taxon>Pythium</taxon>
    </lineage>
</organism>
<evidence type="ECO:0000313" key="3">
    <source>
        <dbReference type="Proteomes" id="UP000794436"/>
    </source>
</evidence>
<accession>A0A8K1CBB8</accession>
<feature type="compositionally biased region" description="Basic and acidic residues" evidence="1">
    <location>
        <begin position="50"/>
        <end position="63"/>
    </location>
</feature>